<accession>A0A7U2EUT8</accession>
<dbReference type="AlphaFoldDB" id="A0A7U2EUT8"/>
<evidence type="ECO:0000313" key="2">
    <source>
        <dbReference type="Proteomes" id="UP000663193"/>
    </source>
</evidence>
<proteinExistence type="predicted"/>
<dbReference type="VEuPathDB" id="FungiDB:JI435_428100"/>
<evidence type="ECO:0000313" key="1">
    <source>
        <dbReference type="EMBL" id="QRC92283.1"/>
    </source>
</evidence>
<dbReference type="Proteomes" id="UP000663193">
    <property type="component" value="Chromosome 2"/>
</dbReference>
<protein>
    <recommendedName>
        <fullName evidence="3">F-box domain-containing protein</fullName>
    </recommendedName>
</protein>
<gene>
    <name evidence="1" type="ORF">JI435_428100</name>
</gene>
<dbReference type="OrthoDB" id="3801087at2759"/>
<dbReference type="EMBL" id="CP069024">
    <property type="protein sequence ID" value="QRC92283.1"/>
    <property type="molecule type" value="Genomic_DNA"/>
</dbReference>
<organism evidence="1 2">
    <name type="scientific">Phaeosphaeria nodorum (strain SN15 / ATCC MYA-4574 / FGSC 10173)</name>
    <name type="common">Glume blotch fungus</name>
    <name type="synonym">Parastagonospora nodorum</name>
    <dbReference type="NCBI Taxonomy" id="321614"/>
    <lineage>
        <taxon>Eukaryota</taxon>
        <taxon>Fungi</taxon>
        <taxon>Dikarya</taxon>
        <taxon>Ascomycota</taxon>
        <taxon>Pezizomycotina</taxon>
        <taxon>Dothideomycetes</taxon>
        <taxon>Pleosporomycetidae</taxon>
        <taxon>Pleosporales</taxon>
        <taxon>Pleosporineae</taxon>
        <taxon>Phaeosphaeriaceae</taxon>
        <taxon>Parastagonospora</taxon>
    </lineage>
</organism>
<keyword evidence="2" id="KW-1185">Reference proteome</keyword>
<sequence>MAASRPLSLLDLPAEIRVMIYENLPTRTTHRYQADHPSQAAGIGDVFVVWRSFPGVTILATCRLVEREARPIIEARLRAIRNEPCRVIVTPEGLASTRLSSILKSLLRSNVDNTKPVDPRDIINVALYQPMTHHTARVRVDKSQGSYHLFWFESRDEAPDGYQEGLHVHVRPALLTDEEEWLFDAERPLTQVMPIGLATPAKTVTDGTTIEDEEWDEDWAGGLRYF</sequence>
<evidence type="ECO:0008006" key="3">
    <source>
        <dbReference type="Google" id="ProtNLM"/>
    </source>
</evidence>
<name>A0A7U2EUT8_PHANO</name>
<reference evidence="2" key="1">
    <citation type="journal article" date="2021" name="BMC Genomics">
        <title>Chromosome-level genome assembly and manually-curated proteome of model necrotroph Parastagonospora nodorum Sn15 reveals a genome-wide trove of candidate effector homologs, and redundancy of virulence-related functions within an accessory chromosome.</title>
        <authorList>
            <person name="Bertazzoni S."/>
            <person name="Jones D.A.B."/>
            <person name="Phan H.T."/>
            <person name="Tan K.-C."/>
            <person name="Hane J.K."/>
        </authorList>
    </citation>
    <scope>NUCLEOTIDE SEQUENCE [LARGE SCALE GENOMIC DNA]</scope>
    <source>
        <strain evidence="2">SN15 / ATCC MYA-4574 / FGSC 10173)</strain>
    </source>
</reference>